<keyword evidence="2" id="KW-1185">Reference proteome</keyword>
<proteinExistence type="predicted"/>
<dbReference type="EMBL" id="JAGSXJ010000025">
    <property type="protein sequence ID" value="KAH6675384.1"/>
    <property type="molecule type" value="Genomic_DNA"/>
</dbReference>
<dbReference type="OrthoDB" id="5243557at2759"/>
<protein>
    <submittedName>
        <fullName evidence="1">Uncharacterized protein</fullName>
    </submittedName>
</protein>
<organism evidence="1 2">
    <name type="scientific">Plectosphaerella plurivora</name>
    <dbReference type="NCBI Taxonomy" id="936078"/>
    <lineage>
        <taxon>Eukaryota</taxon>
        <taxon>Fungi</taxon>
        <taxon>Dikarya</taxon>
        <taxon>Ascomycota</taxon>
        <taxon>Pezizomycotina</taxon>
        <taxon>Sordariomycetes</taxon>
        <taxon>Hypocreomycetidae</taxon>
        <taxon>Glomerellales</taxon>
        <taxon>Plectosphaerellaceae</taxon>
        <taxon>Plectosphaerella</taxon>
    </lineage>
</organism>
<sequence length="263" mass="28788">MSSFTPRIPTGSVRPKSSNWVEGDIAYLKDLAYYTWDEYDQITLKTGNKIPEGASNHPVIILKKGKRTNMGQFYLVTTVSAYSSSYDNGYLAPWKQGVHSSKTPKDFRSFAGSELYQPGCKAALQLKPGQSMPKPKTSWVYAQHAYVVPEYLLGAFNKSPYQLEMKTESLVDLNSHMKQSCSHFQKKLVDHRISVPAPVAITPSPKVVAPASTKALSWAAAPIKPTSPKVAASAPLPKKITVAIQAKTGLRSPARSSDATKQT</sequence>
<evidence type="ECO:0000313" key="1">
    <source>
        <dbReference type="EMBL" id="KAH6675384.1"/>
    </source>
</evidence>
<evidence type="ECO:0000313" key="2">
    <source>
        <dbReference type="Proteomes" id="UP000770015"/>
    </source>
</evidence>
<dbReference type="AlphaFoldDB" id="A0A9P8V4I0"/>
<accession>A0A9P8V4I0</accession>
<name>A0A9P8V4I0_9PEZI</name>
<reference evidence="1" key="1">
    <citation type="journal article" date="2021" name="Nat. Commun.">
        <title>Genetic determinants of endophytism in the Arabidopsis root mycobiome.</title>
        <authorList>
            <person name="Mesny F."/>
            <person name="Miyauchi S."/>
            <person name="Thiergart T."/>
            <person name="Pickel B."/>
            <person name="Atanasova L."/>
            <person name="Karlsson M."/>
            <person name="Huettel B."/>
            <person name="Barry K.W."/>
            <person name="Haridas S."/>
            <person name="Chen C."/>
            <person name="Bauer D."/>
            <person name="Andreopoulos W."/>
            <person name="Pangilinan J."/>
            <person name="LaButti K."/>
            <person name="Riley R."/>
            <person name="Lipzen A."/>
            <person name="Clum A."/>
            <person name="Drula E."/>
            <person name="Henrissat B."/>
            <person name="Kohler A."/>
            <person name="Grigoriev I.V."/>
            <person name="Martin F.M."/>
            <person name="Hacquard S."/>
        </authorList>
    </citation>
    <scope>NUCLEOTIDE SEQUENCE</scope>
    <source>
        <strain evidence="1">MPI-SDFR-AT-0117</strain>
    </source>
</reference>
<gene>
    <name evidence="1" type="ORF">F5X68DRAFT_193933</name>
</gene>
<comment type="caution">
    <text evidence="1">The sequence shown here is derived from an EMBL/GenBank/DDBJ whole genome shotgun (WGS) entry which is preliminary data.</text>
</comment>
<dbReference type="Proteomes" id="UP000770015">
    <property type="component" value="Unassembled WGS sequence"/>
</dbReference>